<feature type="domain" description="Nitroreductase" evidence="6">
    <location>
        <begin position="83"/>
        <end position="134"/>
    </location>
</feature>
<gene>
    <name evidence="7" type="ORF">I4641_21780</name>
</gene>
<comment type="similarity">
    <text evidence="2">Belongs to the nitroreductase family.</text>
</comment>
<reference evidence="7" key="1">
    <citation type="journal article" date="2021" name="Antonie Van Leeuwenhoek">
        <title>Draft genome and description of Waterburya agarophytonicola gen. nov. sp. nov. (Pleurocapsales, Cyanobacteria): a seaweed symbiont.</title>
        <authorList>
            <person name="Bonthond G."/>
            <person name="Shalygin S."/>
            <person name="Bayer T."/>
            <person name="Weinberger F."/>
        </authorList>
    </citation>
    <scope>NUCLEOTIDE SEQUENCE</scope>
    <source>
        <strain evidence="7">KI4</strain>
    </source>
</reference>
<evidence type="ECO:0000259" key="6">
    <source>
        <dbReference type="Pfam" id="PF00881"/>
    </source>
</evidence>
<evidence type="ECO:0000256" key="2">
    <source>
        <dbReference type="ARBA" id="ARBA00007118"/>
    </source>
</evidence>
<dbReference type="EMBL" id="JADWDC010000095">
    <property type="protein sequence ID" value="MCC0179590.1"/>
    <property type="molecule type" value="Genomic_DNA"/>
</dbReference>
<dbReference type="GO" id="GO:0016491">
    <property type="term" value="F:oxidoreductase activity"/>
    <property type="evidence" value="ECO:0007669"/>
    <property type="project" value="UniProtKB-KW"/>
</dbReference>
<evidence type="ECO:0000256" key="1">
    <source>
        <dbReference type="ARBA" id="ARBA00001917"/>
    </source>
</evidence>
<keyword evidence="4" id="KW-0288">FMN</keyword>
<dbReference type="Pfam" id="PF00881">
    <property type="entry name" value="Nitroreductase"/>
    <property type="match status" value="1"/>
</dbReference>
<keyword evidence="3" id="KW-0285">Flavoprotein</keyword>
<accession>A0A964FH32</accession>
<dbReference type="SUPFAM" id="SSF55469">
    <property type="entry name" value="FMN-dependent nitroreductase-like"/>
    <property type="match status" value="1"/>
</dbReference>
<proteinExistence type="inferred from homology"/>
<evidence type="ECO:0000313" key="8">
    <source>
        <dbReference type="Proteomes" id="UP000729733"/>
    </source>
</evidence>
<keyword evidence="5" id="KW-0560">Oxidoreductase</keyword>
<dbReference type="AlphaFoldDB" id="A0A964FH32"/>
<dbReference type="PANTHER" id="PTHR43673">
    <property type="entry name" value="NAD(P)H NITROREDUCTASE YDGI-RELATED"/>
    <property type="match status" value="1"/>
</dbReference>
<dbReference type="InterPro" id="IPR029479">
    <property type="entry name" value="Nitroreductase"/>
</dbReference>
<sequence>MVDKYIEKFGFDDLANICLSVLEQYFQFNQDRQIANPELEAWIGKTNRIHGHIRGELQTGGSHPFTKQELVESTRLDLSGFFASRHSIRNFTNNSVSLDLISQAVQMAQFTPSVCNRQAARISVLHTAEDKEKALSYQNGNRGFGHTADKVLVISSNLKSYNSVGERNQCWIDGGMFAMSLVYALHSLGLGTCCLNWCVENDVDRSFKQELSIPDSDAIAMLILVGYMPDKIQVATSRRKHLEEVLFVHN</sequence>
<dbReference type="PANTHER" id="PTHR43673:SF2">
    <property type="entry name" value="NITROREDUCTASE"/>
    <property type="match status" value="1"/>
</dbReference>
<evidence type="ECO:0000313" key="7">
    <source>
        <dbReference type="EMBL" id="MCC0179590.1"/>
    </source>
</evidence>
<name>A0A964FH32_9CYAN</name>
<keyword evidence="8" id="KW-1185">Reference proteome</keyword>
<protein>
    <submittedName>
        <fullName evidence="7">Nitroreductase family protein</fullName>
    </submittedName>
</protein>
<comment type="cofactor">
    <cofactor evidence="1">
        <name>FMN</name>
        <dbReference type="ChEBI" id="CHEBI:58210"/>
    </cofactor>
</comment>
<comment type="caution">
    <text evidence="7">The sequence shown here is derived from an EMBL/GenBank/DDBJ whole genome shotgun (WGS) entry which is preliminary data.</text>
</comment>
<dbReference type="Proteomes" id="UP000729733">
    <property type="component" value="Unassembled WGS sequence"/>
</dbReference>
<organism evidence="7 8">
    <name type="scientific">Waterburya agarophytonicola KI4</name>
    <dbReference type="NCBI Taxonomy" id="2874699"/>
    <lineage>
        <taxon>Bacteria</taxon>
        <taxon>Bacillati</taxon>
        <taxon>Cyanobacteriota</taxon>
        <taxon>Cyanophyceae</taxon>
        <taxon>Pleurocapsales</taxon>
        <taxon>Hyellaceae</taxon>
        <taxon>Waterburya</taxon>
        <taxon>Waterburya agarophytonicola</taxon>
    </lineage>
</organism>
<dbReference type="Gene3D" id="3.40.109.10">
    <property type="entry name" value="NADH Oxidase"/>
    <property type="match status" value="1"/>
</dbReference>
<evidence type="ECO:0000256" key="3">
    <source>
        <dbReference type="ARBA" id="ARBA00022630"/>
    </source>
</evidence>
<evidence type="ECO:0000256" key="4">
    <source>
        <dbReference type="ARBA" id="ARBA00022643"/>
    </source>
</evidence>
<evidence type="ECO:0000256" key="5">
    <source>
        <dbReference type="ARBA" id="ARBA00023002"/>
    </source>
</evidence>
<dbReference type="InterPro" id="IPR000415">
    <property type="entry name" value="Nitroreductase-like"/>
</dbReference>